<reference evidence="2" key="1">
    <citation type="journal article" date="2023" name="G3 (Bethesda)">
        <title>A reference genome for the long-term kleptoplast-retaining sea slug Elysia crispata morphotype clarki.</title>
        <authorList>
            <person name="Eastman K.E."/>
            <person name="Pendleton A.L."/>
            <person name="Shaikh M.A."/>
            <person name="Suttiyut T."/>
            <person name="Ogas R."/>
            <person name="Tomko P."/>
            <person name="Gavelis G."/>
            <person name="Widhalm J.R."/>
            <person name="Wisecaver J.H."/>
        </authorList>
    </citation>
    <scope>NUCLEOTIDE SEQUENCE</scope>
    <source>
        <strain evidence="2">ECLA1</strain>
    </source>
</reference>
<name>A0AAE0ZCZ2_9GAST</name>
<dbReference type="AlphaFoldDB" id="A0AAE0ZCZ2"/>
<evidence type="ECO:0000313" key="3">
    <source>
        <dbReference type="Proteomes" id="UP001283361"/>
    </source>
</evidence>
<feature type="non-terminal residue" evidence="2">
    <location>
        <position position="162"/>
    </location>
</feature>
<dbReference type="Proteomes" id="UP001283361">
    <property type="component" value="Unassembled WGS sequence"/>
</dbReference>
<protein>
    <submittedName>
        <fullName evidence="2">Uncharacterized protein</fullName>
    </submittedName>
</protein>
<evidence type="ECO:0000256" key="1">
    <source>
        <dbReference type="SAM" id="MobiDB-lite"/>
    </source>
</evidence>
<sequence length="162" mass="17606">MLPSCSFQISFVFTFRSNSVSRMRSENFLPSKHLIAISGTRPLKVAPRMRETLRQMGWTRGRGKEDSESFMHQAIPQKRKKTHCTQRPGVSGSPAPQATGARAQSEPTFVRCRDLPSPGRTNEGRGPGPHGQGIKFRVWCLVILGSGSSDTAAAAAGVAVVQ</sequence>
<feature type="region of interest" description="Disordered" evidence="1">
    <location>
        <begin position="59"/>
        <end position="131"/>
    </location>
</feature>
<accession>A0AAE0ZCZ2</accession>
<gene>
    <name evidence="2" type="ORF">RRG08_065082</name>
</gene>
<keyword evidence="3" id="KW-1185">Reference proteome</keyword>
<organism evidence="2 3">
    <name type="scientific">Elysia crispata</name>
    <name type="common">lettuce slug</name>
    <dbReference type="NCBI Taxonomy" id="231223"/>
    <lineage>
        <taxon>Eukaryota</taxon>
        <taxon>Metazoa</taxon>
        <taxon>Spiralia</taxon>
        <taxon>Lophotrochozoa</taxon>
        <taxon>Mollusca</taxon>
        <taxon>Gastropoda</taxon>
        <taxon>Heterobranchia</taxon>
        <taxon>Euthyneura</taxon>
        <taxon>Panpulmonata</taxon>
        <taxon>Sacoglossa</taxon>
        <taxon>Placobranchoidea</taxon>
        <taxon>Plakobranchidae</taxon>
        <taxon>Elysia</taxon>
    </lineage>
</organism>
<evidence type="ECO:0000313" key="2">
    <source>
        <dbReference type="EMBL" id="KAK3767000.1"/>
    </source>
</evidence>
<dbReference type="EMBL" id="JAWDGP010004180">
    <property type="protein sequence ID" value="KAK3767000.1"/>
    <property type="molecule type" value="Genomic_DNA"/>
</dbReference>
<comment type="caution">
    <text evidence="2">The sequence shown here is derived from an EMBL/GenBank/DDBJ whole genome shotgun (WGS) entry which is preliminary data.</text>
</comment>
<proteinExistence type="predicted"/>